<evidence type="ECO:0000256" key="10">
    <source>
        <dbReference type="SAM" id="MobiDB-lite"/>
    </source>
</evidence>
<proteinExistence type="inferred from homology"/>
<feature type="transmembrane region" description="Helical" evidence="9">
    <location>
        <begin position="77"/>
        <end position="95"/>
    </location>
</feature>
<evidence type="ECO:0000256" key="5">
    <source>
        <dbReference type="ARBA" id="ARBA00022692"/>
    </source>
</evidence>
<dbReference type="AlphaFoldDB" id="W9RL05"/>
<keyword evidence="5 9" id="KW-0812">Transmembrane</keyword>
<evidence type="ECO:0000256" key="6">
    <source>
        <dbReference type="ARBA" id="ARBA00022989"/>
    </source>
</evidence>
<protein>
    <recommendedName>
        <fullName evidence="9">Vacuolar iron transporter</fullName>
    </recommendedName>
</protein>
<feature type="region of interest" description="Disordered" evidence="10">
    <location>
        <begin position="1"/>
        <end position="34"/>
    </location>
</feature>
<name>W9RL05_9ROSA</name>
<dbReference type="GO" id="GO:0005774">
    <property type="term" value="C:vacuolar membrane"/>
    <property type="evidence" value="ECO:0007669"/>
    <property type="project" value="UniProtKB-SubCell"/>
</dbReference>
<comment type="similarity">
    <text evidence="2 9">Belongs to the CCC1 family.</text>
</comment>
<dbReference type="GO" id="GO:0005384">
    <property type="term" value="F:manganese ion transmembrane transporter activity"/>
    <property type="evidence" value="ECO:0007669"/>
    <property type="project" value="InterPro"/>
</dbReference>
<keyword evidence="4 9" id="KW-0926">Vacuole</keyword>
<evidence type="ECO:0000256" key="1">
    <source>
        <dbReference type="ARBA" id="ARBA00004128"/>
    </source>
</evidence>
<dbReference type="EMBL" id="KE345239">
    <property type="protein sequence ID" value="EXB96337.1"/>
    <property type="molecule type" value="Genomic_DNA"/>
</dbReference>
<comment type="catalytic activity">
    <reaction evidence="8">
        <text>Fe(2+)(in) = Fe(2+)(out)</text>
        <dbReference type="Rhea" id="RHEA:28486"/>
        <dbReference type="ChEBI" id="CHEBI:29033"/>
    </reaction>
    <physiologicalReaction direction="left-to-right" evidence="8">
        <dbReference type="Rhea" id="RHEA:28487"/>
    </physiologicalReaction>
</comment>
<keyword evidence="3" id="KW-0410">Iron transport</keyword>
<dbReference type="GO" id="GO:0005381">
    <property type="term" value="F:iron ion transmembrane transporter activity"/>
    <property type="evidence" value="ECO:0007669"/>
    <property type="project" value="UniProtKB-UniRule"/>
</dbReference>
<evidence type="ECO:0000256" key="2">
    <source>
        <dbReference type="ARBA" id="ARBA00007049"/>
    </source>
</evidence>
<dbReference type="KEGG" id="mnt:21405834"/>
<reference evidence="12" key="1">
    <citation type="submission" date="2013-01" db="EMBL/GenBank/DDBJ databases">
        <title>Draft Genome Sequence of a Mulberry Tree, Morus notabilis C.K. Schneid.</title>
        <authorList>
            <person name="He N."/>
            <person name="Zhao S."/>
        </authorList>
    </citation>
    <scope>NUCLEOTIDE SEQUENCE</scope>
</reference>
<evidence type="ECO:0000313" key="12">
    <source>
        <dbReference type="Proteomes" id="UP000030645"/>
    </source>
</evidence>
<sequence length="109" mass="11728">MAAQGVHDKVHHVEIPEINNNHQQKQPKEEPKDAAKIDYSVRAQWLRAAVLGANDGLVSIASIIMGIGAVKRDIKDMLLAGFTGLVAGVCSMAIGEYVSVHTQLDIEIA</sequence>
<dbReference type="InterPro" id="IPR008217">
    <property type="entry name" value="Ccc1_fam"/>
</dbReference>
<dbReference type="Pfam" id="PF01988">
    <property type="entry name" value="VIT1"/>
    <property type="match status" value="1"/>
</dbReference>
<keyword evidence="9" id="KW-0813">Transport</keyword>
<keyword evidence="6 9" id="KW-1133">Transmembrane helix</keyword>
<comment type="caution">
    <text evidence="9">Lacks conserved residue(s) required for the propagation of feature annotation.</text>
</comment>
<dbReference type="PANTHER" id="PTHR31851">
    <property type="entry name" value="FE(2+)/MN(2+) TRANSPORTER PCL1"/>
    <property type="match status" value="1"/>
</dbReference>
<dbReference type="OrthoDB" id="73465at2759"/>
<comment type="subcellular location">
    <subcellularLocation>
        <location evidence="1 9">Vacuole membrane</location>
        <topology evidence="1 9">Multi-pass membrane protein</topology>
    </subcellularLocation>
</comment>
<keyword evidence="12" id="KW-1185">Reference proteome</keyword>
<gene>
    <name evidence="11" type="ORF">L484_023054</name>
</gene>
<accession>W9RL05</accession>
<keyword evidence="9" id="KW-0406">Ion transport</keyword>
<dbReference type="GO" id="GO:0030026">
    <property type="term" value="P:intracellular manganese ion homeostasis"/>
    <property type="evidence" value="ECO:0007669"/>
    <property type="project" value="InterPro"/>
</dbReference>
<keyword evidence="7 9" id="KW-0472">Membrane</keyword>
<dbReference type="GO" id="GO:0140315">
    <property type="term" value="F:iron ion sequestering activity"/>
    <property type="evidence" value="ECO:0007669"/>
    <property type="project" value="UniProtKB-UniRule"/>
</dbReference>
<keyword evidence="3" id="KW-0408">Iron</keyword>
<evidence type="ECO:0000313" key="11">
    <source>
        <dbReference type="EMBL" id="EXB96337.1"/>
    </source>
</evidence>
<dbReference type="Proteomes" id="UP000030645">
    <property type="component" value="Unassembled WGS sequence"/>
</dbReference>
<evidence type="ECO:0000256" key="4">
    <source>
        <dbReference type="ARBA" id="ARBA00022554"/>
    </source>
</evidence>
<evidence type="ECO:0000256" key="9">
    <source>
        <dbReference type="RuleBase" id="RU369115"/>
    </source>
</evidence>
<dbReference type="STRING" id="981085.W9RL05"/>
<organism evidence="11 12">
    <name type="scientific">Morus notabilis</name>
    <dbReference type="NCBI Taxonomy" id="981085"/>
    <lineage>
        <taxon>Eukaryota</taxon>
        <taxon>Viridiplantae</taxon>
        <taxon>Streptophyta</taxon>
        <taxon>Embryophyta</taxon>
        <taxon>Tracheophyta</taxon>
        <taxon>Spermatophyta</taxon>
        <taxon>Magnoliopsida</taxon>
        <taxon>eudicotyledons</taxon>
        <taxon>Gunneridae</taxon>
        <taxon>Pentapetalae</taxon>
        <taxon>rosids</taxon>
        <taxon>fabids</taxon>
        <taxon>Rosales</taxon>
        <taxon>Moraceae</taxon>
        <taxon>Moreae</taxon>
        <taxon>Morus</taxon>
    </lineage>
</organism>
<evidence type="ECO:0000256" key="8">
    <source>
        <dbReference type="ARBA" id="ARBA00044464"/>
    </source>
</evidence>
<feature type="compositionally biased region" description="Basic and acidic residues" evidence="10">
    <location>
        <begin position="1"/>
        <end position="15"/>
    </location>
</feature>
<evidence type="ECO:0000256" key="3">
    <source>
        <dbReference type="ARBA" id="ARBA00022496"/>
    </source>
</evidence>
<feature type="transmembrane region" description="Helical" evidence="9">
    <location>
        <begin position="48"/>
        <end position="70"/>
    </location>
</feature>
<comment type="function">
    <text evidence="9">Vacuolar Fe(2+) uptake transporter.</text>
</comment>
<evidence type="ECO:0000256" key="7">
    <source>
        <dbReference type="ARBA" id="ARBA00023136"/>
    </source>
</evidence>
<dbReference type="eggNOG" id="KOG4473">
    <property type="taxonomic scope" value="Eukaryota"/>
</dbReference>